<reference evidence="1" key="1">
    <citation type="submission" date="2020-05" db="EMBL/GenBank/DDBJ databases">
        <authorList>
            <person name="Chiriac C."/>
            <person name="Salcher M."/>
            <person name="Ghai R."/>
            <person name="Kavagutti S V."/>
        </authorList>
    </citation>
    <scope>NUCLEOTIDE SEQUENCE</scope>
</reference>
<organism evidence="1">
    <name type="scientific">uncultured Caudovirales phage</name>
    <dbReference type="NCBI Taxonomy" id="2100421"/>
    <lineage>
        <taxon>Viruses</taxon>
        <taxon>Duplodnaviria</taxon>
        <taxon>Heunggongvirae</taxon>
        <taxon>Uroviricota</taxon>
        <taxon>Caudoviricetes</taxon>
        <taxon>Peduoviridae</taxon>
        <taxon>Maltschvirus</taxon>
        <taxon>Maltschvirus maltsch</taxon>
    </lineage>
</organism>
<evidence type="ECO:0000313" key="1">
    <source>
        <dbReference type="EMBL" id="CAB4241711.1"/>
    </source>
</evidence>
<gene>
    <name evidence="1" type="ORF">UFOVP71_249</name>
</gene>
<dbReference type="EMBL" id="LR797824">
    <property type="protein sequence ID" value="CAB4241711.1"/>
    <property type="molecule type" value="Genomic_DNA"/>
</dbReference>
<protein>
    <submittedName>
        <fullName evidence="1">Uncharacterized protein</fullName>
    </submittedName>
</protein>
<proteinExistence type="predicted"/>
<name>A0A6J5TAR7_9CAUD</name>
<accession>A0A6J5TAR7</accession>
<sequence length="277" mass="32880">MRSHYWTCSKFADWLRGTPKGGAKTSEGWDEWTTEAQRYNPVRYWLAEEGLDYLQKVVFYVPDTLYSIKYYVNNRWVTKTNALTAHPRDIKPGDWSDVGNRFLPCLFNELVDFVEVELAWWHIAWDEEARKQFKSPWYATGWFRWRTWRSPECGLANLEWQRQLRWKEDEVGKDFKGLGELTPQAVKAQEILDLYTWWTTTYRNRPDPHDASGWTAYCELSRLANGGKLSWGGDKTPELKKASKLAHKELRRIEAAYEKEDEAMMIRLIKVRHGLWT</sequence>